<dbReference type="EMBL" id="MU118011">
    <property type="protein sequence ID" value="KAF9648610.1"/>
    <property type="molecule type" value="Genomic_DNA"/>
</dbReference>
<keyword evidence="2" id="KW-1185">Reference proteome</keyword>
<sequence length="113" mass="12162">MTLFCTTSGRVPQYEGGCIPSGIGNGAGYSAALNTVAKSFPNKTVSSSSVSKNLTPLTLPLRAENDYDRNHYTSGFLSTLAVWTAIPMVLGWSLARPRPYPKHIVRVTTEGNK</sequence>
<gene>
    <name evidence="1" type="ORF">BDM02DRAFT_3115236</name>
</gene>
<organism evidence="1 2">
    <name type="scientific">Thelephora ganbajun</name>
    <name type="common">Ganba fungus</name>
    <dbReference type="NCBI Taxonomy" id="370292"/>
    <lineage>
        <taxon>Eukaryota</taxon>
        <taxon>Fungi</taxon>
        <taxon>Dikarya</taxon>
        <taxon>Basidiomycota</taxon>
        <taxon>Agaricomycotina</taxon>
        <taxon>Agaricomycetes</taxon>
        <taxon>Thelephorales</taxon>
        <taxon>Thelephoraceae</taxon>
        <taxon>Thelephora</taxon>
    </lineage>
</organism>
<name>A0ACB6ZFS9_THEGA</name>
<evidence type="ECO:0000313" key="2">
    <source>
        <dbReference type="Proteomes" id="UP000886501"/>
    </source>
</evidence>
<reference evidence="1" key="1">
    <citation type="submission" date="2019-10" db="EMBL/GenBank/DDBJ databases">
        <authorList>
            <consortium name="DOE Joint Genome Institute"/>
            <person name="Kuo A."/>
            <person name="Miyauchi S."/>
            <person name="Kiss E."/>
            <person name="Drula E."/>
            <person name="Kohler A."/>
            <person name="Sanchez-Garcia M."/>
            <person name="Andreopoulos B."/>
            <person name="Barry K.W."/>
            <person name="Bonito G."/>
            <person name="Buee M."/>
            <person name="Carver A."/>
            <person name="Chen C."/>
            <person name="Cichocki N."/>
            <person name="Clum A."/>
            <person name="Culley D."/>
            <person name="Crous P.W."/>
            <person name="Fauchery L."/>
            <person name="Girlanda M."/>
            <person name="Hayes R."/>
            <person name="Keri Z."/>
            <person name="Labutti K."/>
            <person name="Lipzen A."/>
            <person name="Lombard V."/>
            <person name="Magnuson J."/>
            <person name="Maillard F."/>
            <person name="Morin E."/>
            <person name="Murat C."/>
            <person name="Nolan M."/>
            <person name="Ohm R."/>
            <person name="Pangilinan J."/>
            <person name="Pereira M."/>
            <person name="Perotto S."/>
            <person name="Peter M."/>
            <person name="Riley R."/>
            <person name="Sitrit Y."/>
            <person name="Stielow B."/>
            <person name="Szollosi G."/>
            <person name="Zifcakova L."/>
            <person name="Stursova M."/>
            <person name="Spatafora J.W."/>
            <person name="Tedersoo L."/>
            <person name="Vaario L.-M."/>
            <person name="Yamada A."/>
            <person name="Yan M."/>
            <person name="Wang P."/>
            <person name="Xu J."/>
            <person name="Bruns T."/>
            <person name="Baldrian P."/>
            <person name="Vilgalys R."/>
            <person name="Henrissat B."/>
            <person name="Grigoriev I.V."/>
            <person name="Hibbett D."/>
            <person name="Nagy L.G."/>
            <person name="Martin F.M."/>
        </authorList>
    </citation>
    <scope>NUCLEOTIDE SEQUENCE</scope>
    <source>
        <strain evidence="1">P2</strain>
    </source>
</reference>
<reference evidence="1" key="2">
    <citation type="journal article" date="2020" name="Nat. Commun.">
        <title>Large-scale genome sequencing of mycorrhizal fungi provides insights into the early evolution of symbiotic traits.</title>
        <authorList>
            <person name="Miyauchi S."/>
            <person name="Kiss E."/>
            <person name="Kuo A."/>
            <person name="Drula E."/>
            <person name="Kohler A."/>
            <person name="Sanchez-Garcia M."/>
            <person name="Morin E."/>
            <person name="Andreopoulos B."/>
            <person name="Barry K.W."/>
            <person name="Bonito G."/>
            <person name="Buee M."/>
            <person name="Carver A."/>
            <person name="Chen C."/>
            <person name="Cichocki N."/>
            <person name="Clum A."/>
            <person name="Culley D."/>
            <person name="Crous P.W."/>
            <person name="Fauchery L."/>
            <person name="Girlanda M."/>
            <person name="Hayes R.D."/>
            <person name="Keri Z."/>
            <person name="LaButti K."/>
            <person name="Lipzen A."/>
            <person name="Lombard V."/>
            <person name="Magnuson J."/>
            <person name="Maillard F."/>
            <person name="Murat C."/>
            <person name="Nolan M."/>
            <person name="Ohm R.A."/>
            <person name="Pangilinan J."/>
            <person name="Pereira M.F."/>
            <person name="Perotto S."/>
            <person name="Peter M."/>
            <person name="Pfister S."/>
            <person name="Riley R."/>
            <person name="Sitrit Y."/>
            <person name="Stielow J.B."/>
            <person name="Szollosi G."/>
            <person name="Zifcakova L."/>
            <person name="Stursova M."/>
            <person name="Spatafora J.W."/>
            <person name="Tedersoo L."/>
            <person name="Vaario L.M."/>
            <person name="Yamada A."/>
            <person name="Yan M."/>
            <person name="Wang P."/>
            <person name="Xu J."/>
            <person name="Bruns T."/>
            <person name="Baldrian P."/>
            <person name="Vilgalys R."/>
            <person name="Dunand C."/>
            <person name="Henrissat B."/>
            <person name="Grigoriev I.V."/>
            <person name="Hibbett D."/>
            <person name="Nagy L.G."/>
            <person name="Martin F.M."/>
        </authorList>
    </citation>
    <scope>NUCLEOTIDE SEQUENCE</scope>
    <source>
        <strain evidence="1">P2</strain>
    </source>
</reference>
<comment type="caution">
    <text evidence="1">The sequence shown here is derived from an EMBL/GenBank/DDBJ whole genome shotgun (WGS) entry which is preliminary data.</text>
</comment>
<dbReference type="Proteomes" id="UP000886501">
    <property type="component" value="Unassembled WGS sequence"/>
</dbReference>
<accession>A0ACB6ZFS9</accession>
<protein>
    <submittedName>
        <fullName evidence="1">Uncharacterized protein</fullName>
    </submittedName>
</protein>
<proteinExistence type="predicted"/>
<evidence type="ECO:0000313" key="1">
    <source>
        <dbReference type="EMBL" id="KAF9648610.1"/>
    </source>
</evidence>